<comment type="similarity">
    <text evidence="1">Belongs to the CWC16 family.</text>
</comment>
<comment type="caution">
    <text evidence="3">The sequence shown here is derived from an EMBL/GenBank/DDBJ whole genome shotgun (WGS) entry which is preliminary data.</text>
</comment>
<sequence length="420" mass="47985">MGERKGQNKYYPPDFDPAKHRSLDAYHGSHPLRERARKLKSQGILIIRFEMPYNIWCGGCNSHIGMGVRYNAEKSKVGNYYSTPIYKFRMKCHLCDNHFEIQTDPANCEYVILSGARRKEQRWDPAENEQIVTEDRNVIKKMVNDPMFKLEHGETDKVKHKKSLPNLGELASIQDQYRDDYMLNKLARNKFRGEKKALASKELADKVLLAKSSLDITLVDETPEDRKLASLIKYSTVKSFDEKQEENRKMIEKRPIFGSPISQSSNRSTQKILDTKSRLSKTVNITKVDPFSPKATKDKLQSLVLVKQAKKKTVSNDTNVDENEITNIKIDEPKNSSNICDSSTIESNTTKTETRETENRTKHETSNSMEVEFPENMTSCSDITDKNVDLPKDSVKSAIRQTSAMNSLISYSDSSDSNCD</sequence>
<keyword evidence="4" id="KW-1185">Reference proteome</keyword>
<dbReference type="OrthoDB" id="360327at2759"/>
<evidence type="ECO:0000313" key="3">
    <source>
        <dbReference type="EMBL" id="CAH1775350.1"/>
    </source>
</evidence>
<feature type="region of interest" description="Disordered" evidence="2">
    <location>
        <begin position="332"/>
        <end position="389"/>
    </location>
</feature>
<dbReference type="GO" id="GO:0005684">
    <property type="term" value="C:U2-type spliceosomal complex"/>
    <property type="evidence" value="ECO:0007669"/>
    <property type="project" value="TreeGrafter"/>
</dbReference>
<gene>
    <name evidence="3" type="ORF">OFUS_LOCUS2668</name>
</gene>
<dbReference type="AlphaFoldDB" id="A0A8S4N290"/>
<evidence type="ECO:0000313" key="4">
    <source>
        <dbReference type="Proteomes" id="UP000749559"/>
    </source>
</evidence>
<reference evidence="3" key="1">
    <citation type="submission" date="2022-03" db="EMBL/GenBank/DDBJ databases">
        <authorList>
            <person name="Martin C."/>
        </authorList>
    </citation>
    <scope>NUCLEOTIDE SEQUENCE</scope>
</reference>
<dbReference type="PANTHER" id="PTHR12111:SF2">
    <property type="entry name" value="SPLICING FACTOR YJU2B-RELATED"/>
    <property type="match status" value="1"/>
</dbReference>
<dbReference type="PANTHER" id="PTHR12111">
    <property type="entry name" value="SPLICING FACTOR YJU2"/>
    <property type="match status" value="1"/>
</dbReference>
<dbReference type="EMBL" id="CAIIXF020000001">
    <property type="protein sequence ID" value="CAH1775350.1"/>
    <property type="molecule type" value="Genomic_DNA"/>
</dbReference>
<name>A0A8S4N290_OWEFU</name>
<proteinExistence type="inferred from homology"/>
<dbReference type="Pfam" id="PF04502">
    <property type="entry name" value="Saf4_Yju2"/>
    <property type="match status" value="1"/>
</dbReference>
<dbReference type="GO" id="GO:0000398">
    <property type="term" value="P:mRNA splicing, via spliceosome"/>
    <property type="evidence" value="ECO:0007669"/>
    <property type="project" value="InterPro"/>
</dbReference>
<evidence type="ECO:0000256" key="2">
    <source>
        <dbReference type="SAM" id="MobiDB-lite"/>
    </source>
</evidence>
<protein>
    <recommendedName>
        <fullName evidence="5">Coiled-coil domain-containing protein 130</fullName>
    </recommendedName>
</protein>
<organism evidence="3 4">
    <name type="scientific">Owenia fusiformis</name>
    <name type="common">Polychaete worm</name>
    <dbReference type="NCBI Taxonomy" id="6347"/>
    <lineage>
        <taxon>Eukaryota</taxon>
        <taxon>Metazoa</taxon>
        <taxon>Spiralia</taxon>
        <taxon>Lophotrochozoa</taxon>
        <taxon>Annelida</taxon>
        <taxon>Polychaeta</taxon>
        <taxon>Sedentaria</taxon>
        <taxon>Canalipalpata</taxon>
        <taxon>Sabellida</taxon>
        <taxon>Oweniida</taxon>
        <taxon>Oweniidae</taxon>
        <taxon>Owenia</taxon>
    </lineage>
</organism>
<evidence type="ECO:0000256" key="1">
    <source>
        <dbReference type="ARBA" id="ARBA00005595"/>
    </source>
</evidence>
<feature type="compositionally biased region" description="Polar residues" evidence="2">
    <location>
        <begin position="335"/>
        <end position="347"/>
    </location>
</feature>
<evidence type="ECO:0008006" key="5">
    <source>
        <dbReference type="Google" id="ProtNLM"/>
    </source>
</evidence>
<dbReference type="Proteomes" id="UP000749559">
    <property type="component" value="Unassembled WGS sequence"/>
</dbReference>
<dbReference type="GO" id="GO:0071014">
    <property type="term" value="C:post-mRNA release spliceosomal complex"/>
    <property type="evidence" value="ECO:0007669"/>
    <property type="project" value="TreeGrafter"/>
</dbReference>
<accession>A0A8S4N290</accession>
<feature type="compositionally biased region" description="Basic and acidic residues" evidence="2">
    <location>
        <begin position="352"/>
        <end position="365"/>
    </location>
</feature>
<dbReference type="InterPro" id="IPR007590">
    <property type="entry name" value="Saf4/Yju2"/>
</dbReference>